<evidence type="ECO:0000313" key="3">
    <source>
        <dbReference type="Proteomes" id="UP001501771"/>
    </source>
</evidence>
<dbReference type="EMBL" id="BAAAQR010000006">
    <property type="protein sequence ID" value="GAA2146741.1"/>
    <property type="molecule type" value="Genomic_DNA"/>
</dbReference>
<keyword evidence="3" id="KW-1185">Reference proteome</keyword>
<protein>
    <submittedName>
        <fullName evidence="2">Uncharacterized protein</fullName>
    </submittedName>
</protein>
<accession>A0ABP5LGE1</accession>
<sequence length="108" mass="11120">MNDEKSTPQGPVDPHGPGGIDAPAPPGGPQRTDAPSGSHTPGEPARDPGPATERVTKREGDSVAPDDVHDRPETHTDERDPAGDPEKEAQLENAGTSLDEPSDGSGDE</sequence>
<reference evidence="3" key="1">
    <citation type="journal article" date="2019" name="Int. J. Syst. Evol. Microbiol.">
        <title>The Global Catalogue of Microorganisms (GCM) 10K type strain sequencing project: providing services to taxonomists for standard genome sequencing and annotation.</title>
        <authorList>
            <consortium name="The Broad Institute Genomics Platform"/>
            <consortium name="The Broad Institute Genome Sequencing Center for Infectious Disease"/>
            <person name="Wu L."/>
            <person name="Ma J."/>
        </authorList>
    </citation>
    <scope>NUCLEOTIDE SEQUENCE [LARGE SCALE GENOMIC DNA]</scope>
    <source>
        <strain evidence="3">JCM 16022</strain>
    </source>
</reference>
<proteinExistence type="predicted"/>
<gene>
    <name evidence="2" type="ORF">GCM10009844_23260</name>
</gene>
<feature type="compositionally biased region" description="Basic and acidic residues" evidence="1">
    <location>
        <begin position="54"/>
        <end position="90"/>
    </location>
</feature>
<dbReference type="RefSeq" id="WP_344151869.1">
    <property type="nucleotide sequence ID" value="NZ_BAAAQR010000006.1"/>
</dbReference>
<comment type="caution">
    <text evidence="2">The sequence shown here is derived from an EMBL/GenBank/DDBJ whole genome shotgun (WGS) entry which is preliminary data.</text>
</comment>
<evidence type="ECO:0000313" key="2">
    <source>
        <dbReference type="EMBL" id="GAA2146741.1"/>
    </source>
</evidence>
<evidence type="ECO:0000256" key="1">
    <source>
        <dbReference type="SAM" id="MobiDB-lite"/>
    </source>
</evidence>
<dbReference type="Proteomes" id="UP001501771">
    <property type="component" value="Unassembled WGS sequence"/>
</dbReference>
<organism evidence="2 3">
    <name type="scientific">Nocardioides koreensis</name>
    <dbReference type="NCBI Taxonomy" id="433651"/>
    <lineage>
        <taxon>Bacteria</taxon>
        <taxon>Bacillati</taxon>
        <taxon>Actinomycetota</taxon>
        <taxon>Actinomycetes</taxon>
        <taxon>Propionibacteriales</taxon>
        <taxon>Nocardioidaceae</taxon>
        <taxon>Nocardioides</taxon>
    </lineage>
</organism>
<feature type="region of interest" description="Disordered" evidence="1">
    <location>
        <begin position="1"/>
        <end position="108"/>
    </location>
</feature>
<name>A0ABP5LGE1_9ACTN</name>